<comment type="caution">
    <text evidence="2">The sequence shown here is derived from an EMBL/GenBank/DDBJ whole genome shotgun (WGS) entry which is preliminary data.</text>
</comment>
<evidence type="ECO:0000313" key="3">
    <source>
        <dbReference type="Proteomes" id="UP000829685"/>
    </source>
</evidence>
<keyword evidence="3" id="KW-1185">Reference proteome</keyword>
<gene>
    <name evidence="2" type="ORF">JX265_004647</name>
</gene>
<dbReference type="PANTHER" id="PTHR24148:SF80">
    <property type="entry name" value="HETEROKARYON INCOMPATIBILITY DOMAIN-CONTAINING PROTEIN"/>
    <property type="match status" value="1"/>
</dbReference>
<evidence type="ECO:0000313" key="2">
    <source>
        <dbReference type="EMBL" id="KAI1874439.1"/>
    </source>
</evidence>
<proteinExistence type="predicted"/>
<accession>A0A9P9WQ41</accession>
<dbReference type="Proteomes" id="UP000829685">
    <property type="component" value="Unassembled WGS sequence"/>
</dbReference>
<dbReference type="Pfam" id="PF26639">
    <property type="entry name" value="Het-6_barrel"/>
    <property type="match status" value="1"/>
</dbReference>
<feature type="domain" description="Heterokaryon incompatibility" evidence="1">
    <location>
        <begin position="141"/>
        <end position="288"/>
    </location>
</feature>
<dbReference type="InterPro" id="IPR010730">
    <property type="entry name" value="HET"/>
</dbReference>
<sequence>MSSTGPSFPVSFSDIDVECWGGIKEDKRCEFAQAGEEVRGLLPDSMIHRWALDKANLKRANPEDGASKLYRPILDPYEFRLLELKPGEHNDALQGSLHHCSLELVAIESENNPITWRTPDEERYTWKFALPVNNLTAPMQYTALSYSWGPPVFEGKISCDGHEKAITRSLETALRHFRKEDCSVVFWIDQICINQDDNGEKESQIPLMSSIYRHSLNTVIWLGEASPGSDLAIRLLEDINVLLQFNNSSISPEDFERWGLPQADSESWKALWSLLGRSWFSRLWIIQEVILSTSPWAMCGYDCISWSKLSTSCYHLVTCGISRWLQQTQAPIQDARTRTNDQGDLCQLASGLGEVKEQCGQGQSGPPLLGLLVKTRHAQCYDARDRIYGLLGVCYHGDAAAVRVSYAQEYTAASLFHDMALHYLQPKPGSPINNVLTCVDHESPDLPSWVPDWRLPRETESLGYSSFSRNIYHATGTRSPPVSERVQITNIEERSQLSIRGILVDKLVRTSDQFIEPDLTYVNSLSENRALLAAYSFVSSNLDLFSPVKEHGVFSSFWHTLVAGQDAGGMVRCPESYAEIFSLLLDETTGQSPSLPDQTYSLRQLRPKGKGRLEVASLESRTAGRSFQDVRAALRRVTRNRRLGITSKGYLGLFPRYCKNGDLLYLVEGCHVPFLLRPAGDIEGGHRLVGECYVHGIMDGEALKLESADKADIVLV</sequence>
<reference evidence="2" key="1">
    <citation type="submission" date="2021-03" db="EMBL/GenBank/DDBJ databases">
        <title>Revisited historic fungal species revealed as producer of novel bioactive compounds through whole genome sequencing and comparative genomics.</title>
        <authorList>
            <person name="Vignolle G.A."/>
            <person name="Hochenegger N."/>
            <person name="Mach R.L."/>
            <person name="Mach-Aigner A.R."/>
            <person name="Javad Rahimi M."/>
            <person name="Salim K.A."/>
            <person name="Chan C.M."/>
            <person name="Lim L.B.L."/>
            <person name="Cai F."/>
            <person name="Druzhinina I.S."/>
            <person name="U'Ren J.M."/>
            <person name="Derntl C."/>
        </authorList>
    </citation>
    <scope>NUCLEOTIDE SEQUENCE</scope>
    <source>
        <strain evidence="2">TUCIM 5799</strain>
    </source>
</reference>
<dbReference type="PANTHER" id="PTHR24148">
    <property type="entry name" value="ANKYRIN REPEAT DOMAIN-CONTAINING PROTEIN 39 HOMOLOG-RELATED"/>
    <property type="match status" value="1"/>
</dbReference>
<name>A0A9P9WQ41_9PEZI</name>
<dbReference type="InterPro" id="IPR052895">
    <property type="entry name" value="HetReg/Transcr_Mod"/>
</dbReference>
<dbReference type="AlphaFoldDB" id="A0A9P9WQ41"/>
<organism evidence="2 3">
    <name type="scientific">Neoarthrinium moseri</name>
    <dbReference type="NCBI Taxonomy" id="1658444"/>
    <lineage>
        <taxon>Eukaryota</taxon>
        <taxon>Fungi</taxon>
        <taxon>Dikarya</taxon>
        <taxon>Ascomycota</taxon>
        <taxon>Pezizomycotina</taxon>
        <taxon>Sordariomycetes</taxon>
        <taxon>Xylariomycetidae</taxon>
        <taxon>Amphisphaeriales</taxon>
        <taxon>Apiosporaceae</taxon>
        <taxon>Neoarthrinium</taxon>
    </lineage>
</organism>
<dbReference type="EMBL" id="JAFIMR010000009">
    <property type="protein sequence ID" value="KAI1874439.1"/>
    <property type="molecule type" value="Genomic_DNA"/>
</dbReference>
<evidence type="ECO:0000259" key="1">
    <source>
        <dbReference type="Pfam" id="PF06985"/>
    </source>
</evidence>
<protein>
    <recommendedName>
        <fullName evidence="1">Heterokaryon incompatibility domain-containing protein</fullName>
    </recommendedName>
</protein>
<dbReference type="Pfam" id="PF06985">
    <property type="entry name" value="HET"/>
    <property type="match status" value="1"/>
</dbReference>